<name>A0ABT8WAC9_9FLAO</name>
<sequence>MESKKIGKLEYKSKVIIKKVLPNKFETILDEGLKISSNWIQIENPANPKLESYIFGGFLNQKKLEVSSKIDTTNWVGLKLKKHNISLKQPKNWINITSKTNSYYNWNKNNILITHEDGIDPTQVIIKIQNNSLAESERNLLGKEWFKKIEELIINNKKVIKCTFFFDNQCSNIQYLHKITENKLMIIEVSGTCVSHSKEYDETKIKVAESIKY</sequence>
<organism evidence="1 2">
    <name type="scientific">Flavivirga aquimarina</name>
    <dbReference type="NCBI Taxonomy" id="2027862"/>
    <lineage>
        <taxon>Bacteria</taxon>
        <taxon>Pseudomonadati</taxon>
        <taxon>Bacteroidota</taxon>
        <taxon>Flavobacteriia</taxon>
        <taxon>Flavobacteriales</taxon>
        <taxon>Flavobacteriaceae</taxon>
        <taxon>Flavivirga</taxon>
    </lineage>
</organism>
<protein>
    <submittedName>
        <fullName evidence="1">Uncharacterized protein</fullName>
    </submittedName>
</protein>
<evidence type="ECO:0000313" key="1">
    <source>
        <dbReference type="EMBL" id="MDO5970101.1"/>
    </source>
</evidence>
<dbReference type="RefSeq" id="WP_303277793.1">
    <property type="nucleotide sequence ID" value="NZ_JAUOEK010000116.1"/>
</dbReference>
<accession>A0ABT8WAC9</accession>
<reference evidence="1" key="1">
    <citation type="submission" date="2023-07" db="EMBL/GenBank/DDBJ databases">
        <title>Two novel species in the genus Flavivirga.</title>
        <authorList>
            <person name="Kwon K."/>
        </authorList>
    </citation>
    <scope>NUCLEOTIDE SEQUENCE</scope>
    <source>
        <strain evidence="1">KCTC 52353</strain>
    </source>
</reference>
<keyword evidence="2" id="KW-1185">Reference proteome</keyword>
<evidence type="ECO:0000313" key="2">
    <source>
        <dbReference type="Proteomes" id="UP001176883"/>
    </source>
</evidence>
<dbReference type="Proteomes" id="UP001176883">
    <property type="component" value="Unassembled WGS sequence"/>
</dbReference>
<gene>
    <name evidence="1" type="ORF">Q4Q35_09805</name>
</gene>
<dbReference type="EMBL" id="JAUOEK010000116">
    <property type="protein sequence ID" value="MDO5970101.1"/>
    <property type="molecule type" value="Genomic_DNA"/>
</dbReference>
<comment type="caution">
    <text evidence="1">The sequence shown here is derived from an EMBL/GenBank/DDBJ whole genome shotgun (WGS) entry which is preliminary data.</text>
</comment>
<proteinExistence type="predicted"/>